<dbReference type="PANTHER" id="PTHR34139:SF1">
    <property type="entry name" value="RNASE MJ1380-RELATED"/>
    <property type="match status" value="1"/>
</dbReference>
<evidence type="ECO:0000256" key="2">
    <source>
        <dbReference type="ARBA" id="ARBA00022649"/>
    </source>
</evidence>
<keyword evidence="3" id="KW-0540">Nuclease</keyword>
<sequence>MKERDVFVLPDQMFEAGQRATSFVDGMEEDEFLVDPRTQQAVAMSLTIIGEAATRLARDHAAFVAGRPDMPLRSMIAMRNRIAHGYIELDFHVIWQTALTDLPELLYRLEDIYQAAGEQIGGAPQKPNQD</sequence>
<dbReference type="Pfam" id="PF01934">
    <property type="entry name" value="HepT-like"/>
    <property type="match status" value="1"/>
</dbReference>
<accession>A0A6B8KLF6</accession>
<evidence type="ECO:0000256" key="1">
    <source>
        <dbReference type="ARBA" id="ARBA00022553"/>
    </source>
</evidence>
<dbReference type="Proteomes" id="UP000309061">
    <property type="component" value="Chromosome"/>
</dbReference>
<keyword evidence="5" id="KW-0378">Hydrolase</keyword>
<dbReference type="GO" id="GO:0000166">
    <property type="term" value="F:nucleotide binding"/>
    <property type="evidence" value="ECO:0007669"/>
    <property type="project" value="UniProtKB-KW"/>
</dbReference>
<dbReference type="OrthoDB" id="4829434at2"/>
<dbReference type="InterPro" id="IPR051813">
    <property type="entry name" value="HepT_RNase_toxin"/>
</dbReference>
<protein>
    <submittedName>
        <fullName evidence="6">DUF86 domain-containing protein</fullName>
    </submittedName>
</protein>
<dbReference type="KEGG" id="mhey:H2LOC_020395"/>
<name>A0A6B8KLF6_9HYPH</name>
<keyword evidence="1" id="KW-0597">Phosphoprotein</keyword>
<evidence type="ECO:0000256" key="4">
    <source>
        <dbReference type="ARBA" id="ARBA00022741"/>
    </source>
</evidence>
<gene>
    <name evidence="6" type="ORF">H2LOC_020395</name>
</gene>
<keyword evidence="7" id="KW-1185">Reference proteome</keyword>
<keyword evidence="2" id="KW-1277">Toxin-antitoxin system</keyword>
<dbReference type="PANTHER" id="PTHR34139">
    <property type="entry name" value="UPF0331 PROTEIN MJ0127"/>
    <property type="match status" value="1"/>
</dbReference>
<organism evidence="6 7">
    <name type="scientific">Methylocystis heyeri</name>
    <dbReference type="NCBI Taxonomy" id="391905"/>
    <lineage>
        <taxon>Bacteria</taxon>
        <taxon>Pseudomonadati</taxon>
        <taxon>Pseudomonadota</taxon>
        <taxon>Alphaproteobacteria</taxon>
        <taxon>Hyphomicrobiales</taxon>
        <taxon>Methylocystaceae</taxon>
        <taxon>Methylocystis</taxon>
    </lineage>
</organism>
<keyword evidence="4" id="KW-0547">Nucleotide-binding</keyword>
<dbReference type="RefSeq" id="WP_136494494.1">
    <property type="nucleotide sequence ID" value="NZ_CP046052.1"/>
</dbReference>
<dbReference type="InterPro" id="IPR008201">
    <property type="entry name" value="HepT-like"/>
</dbReference>
<dbReference type="EMBL" id="CP046052">
    <property type="protein sequence ID" value="QGM47845.1"/>
    <property type="molecule type" value="Genomic_DNA"/>
</dbReference>
<dbReference type="GO" id="GO:0004540">
    <property type="term" value="F:RNA nuclease activity"/>
    <property type="evidence" value="ECO:0007669"/>
    <property type="project" value="InterPro"/>
</dbReference>
<evidence type="ECO:0000256" key="5">
    <source>
        <dbReference type="ARBA" id="ARBA00022801"/>
    </source>
</evidence>
<dbReference type="AlphaFoldDB" id="A0A6B8KLF6"/>
<evidence type="ECO:0000256" key="3">
    <source>
        <dbReference type="ARBA" id="ARBA00022722"/>
    </source>
</evidence>
<reference evidence="6 7" key="1">
    <citation type="submission" date="2019-11" db="EMBL/GenBank/DDBJ databases">
        <title>The genome sequence of Methylocystis heyeri.</title>
        <authorList>
            <person name="Oshkin I.Y."/>
            <person name="Miroshnikov K."/>
            <person name="Dedysh S.N."/>
        </authorList>
    </citation>
    <scope>NUCLEOTIDE SEQUENCE [LARGE SCALE GENOMIC DNA]</scope>
    <source>
        <strain evidence="6 7">H2</strain>
    </source>
</reference>
<proteinExistence type="predicted"/>
<evidence type="ECO:0000313" key="6">
    <source>
        <dbReference type="EMBL" id="QGM47845.1"/>
    </source>
</evidence>
<dbReference type="GO" id="GO:0110001">
    <property type="term" value="C:toxin-antitoxin complex"/>
    <property type="evidence" value="ECO:0007669"/>
    <property type="project" value="InterPro"/>
</dbReference>
<dbReference type="GO" id="GO:0016787">
    <property type="term" value="F:hydrolase activity"/>
    <property type="evidence" value="ECO:0007669"/>
    <property type="project" value="UniProtKB-KW"/>
</dbReference>
<evidence type="ECO:0000313" key="7">
    <source>
        <dbReference type="Proteomes" id="UP000309061"/>
    </source>
</evidence>